<feature type="coiled-coil region" evidence="1">
    <location>
        <begin position="166"/>
        <end position="242"/>
    </location>
</feature>
<feature type="compositionally biased region" description="Acidic residues" evidence="2">
    <location>
        <begin position="2303"/>
        <end position="2312"/>
    </location>
</feature>
<evidence type="ECO:0000313" key="3">
    <source>
        <dbReference type="Proteomes" id="UP000046393"/>
    </source>
</evidence>
<feature type="compositionally biased region" description="Acidic residues" evidence="2">
    <location>
        <begin position="2116"/>
        <end position="2131"/>
    </location>
</feature>
<dbReference type="GO" id="GO:0005643">
    <property type="term" value="C:nuclear pore"/>
    <property type="evidence" value="ECO:0007669"/>
    <property type="project" value="TreeGrafter"/>
</dbReference>
<feature type="compositionally biased region" description="Basic and acidic residues" evidence="2">
    <location>
        <begin position="2162"/>
        <end position="2183"/>
    </location>
</feature>
<dbReference type="Gene3D" id="1.10.287.1490">
    <property type="match status" value="2"/>
</dbReference>
<feature type="compositionally biased region" description="Polar residues" evidence="2">
    <location>
        <begin position="1916"/>
        <end position="1928"/>
    </location>
</feature>
<reference evidence="4" key="1">
    <citation type="submission" date="2017-02" db="UniProtKB">
        <authorList>
            <consortium name="WormBaseParasite"/>
        </authorList>
    </citation>
    <scope>IDENTIFICATION</scope>
</reference>
<feature type="compositionally biased region" description="Polar residues" evidence="2">
    <location>
        <begin position="1977"/>
        <end position="1989"/>
    </location>
</feature>
<feature type="compositionally biased region" description="Basic and acidic residues" evidence="2">
    <location>
        <begin position="1475"/>
        <end position="1490"/>
    </location>
</feature>
<feature type="compositionally biased region" description="Acidic residues" evidence="2">
    <location>
        <begin position="1965"/>
        <end position="1976"/>
    </location>
</feature>
<dbReference type="STRING" id="451379.A0A0N5AU60"/>
<organism evidence="3 4">
    <name type="scientific">Syphacia muris</name>
    <dbReference type="NCBI Taxonomy" id="451379"/>
    <lineage>
        <taxon>Eukaryota</taxon>
        <taxon>Metazoa</taxon>
        <taxon>Ecdysozoa</taxon>
        <taxon>Nematoda</taxon>
        <taxon>Chromadorea</taxon>
        <taxon>Rhabditida</taxon>
        <taxon>Spirurina</taxon>
        <taxon>Oxyuridomorpha</taxon>
        <taxon>Oxyuroidea</taxon>
        <taxon>Oxyuridae</taxon>
        <taxon>Syphacia</taxon>
    </lineage>
</organism>
<evidence type="ECO:0000256" key="2">
    <source>
        <dbReference type="SAM" id="MobiDB-lite"/>
    </source>
</evidence>
<feature type="coiled-coil region" evidence="1">
    <location>
        <begin position="962"/>
        <end position="989"/>
    </location>
</feature>
<proteinExistence type="predicted"/>
<dbReference type="GO" id="GO:0006406">
    <property type="term" value="P:mRNA export from nucleus"/>
    <property type="evidence" value="ECO:0007669"/>
    <property type="project" value="TreeGrafter"/>
</dbReference>
<keyword evidence="3" id="KW-1185">Reference proteome</keyword>
<feature type="region of interest" description="Disordered" evidence="2">
    <location>
        <begin position="1475"/>
        <end position="1501"/>
    </location>
</feature>
<sequence length="2390" mass="269642">MPNMGLDENEVKKEKNSNESLHESNEIPKAAVHEHHPSFFGLSTENSDNTDSRTCLPVLAETSNSTLESNQDQAKVAGNATNVSFCEGNTASTSTAQLLCSSDELIINDLEMLKRKNIQLEQELFIANEQQSFLQSKLLKLNEIVESQKSELDLSGKDRNQRILVLQELQSERDQLMLLKNQSEEKAELLHRQKEDLEAQVNHLTHDKNLLTADVHSFKTTIEKLVQNISNLEGDITEMKKERRLFEFEKERWMREKDLFIHNKEWFMNELKDRDNKLTVLKVESLRLANEIKAEKDALAEECENLRTSLNEAKNVVKEKEELVDDLNKKIREVLEEKSTKTNKLEEELMTTERLISVYKETIEETERNLQELSEEYDEREKILDEAKREYEALRLNLDEQKSRYEAERKQQDDQIKELRDELLKANELLKSKHGFNFSEEEIAELSPSAAAASMLIKKGVSLTAIYKEHSRIVSELEDAKVENRRLEEYIKEFVMDLEKNAPLLSQQREKYDKMNELCSNLRQQLQNADEDHAKLISARDSAARELAYTKAELERAQRDNDNLAKQVRHLLYVSEVNKIFEEGDVDSFSVSDEDRNILWASISQLQDVNQKLMSDLSTIKANQKQAVLDANEIEINRLSEALDSAVKKLESLKDQLGKQNSVIETLEQQRDLYKSKFEEKEKENEGKFVSKELDDAKDLVKQLRLQIERSEKCLGFYREEKMRSEKIMQDRIDQQFALISELRTTNGKLEANAELQKQVQSTLEKQAETDSVELDTMKEKLEKILSEKKILEERFKENECRLVQATAEVDKLKNEVNLANNEVTALRYTETRLQQQLFDLQGNYSTNEKIVSTLQQLQSHIGKLEEDKVKRLEDQLNIMRNENQELKTFIGEVTEQHRIFSQDMKITSNKIKDERDQALSSKKFVEDHLATKINELGELQVKYDTLIKQLNAPESSLDTTAEGCRKEAQQLRNRNNYLENQLKDARADLEGMCFIKYVKKKLLIKENEVKEMTKLCGSVEATLVEQNTTNAAETNTLKESLEKVTEQFEESLKTISQLRGDITILEEKCAQELTHVELIKVESQKEVTEMERRFIESENKRRESEQNVEETLNRFAKVDGEMKAVGYLVTVVKLLKEDREKLKEEISNLEDKLLKCQNLLNFAEASKVEKEAEINTIKTSYENEMAVIRIERSKYEETLNELRECKTLQEKKIEALNDNLVKLSQRNAFLEKAGLTGEGSEFVGCQSTNALTDIIKYLQTENEQAMERTLAAEVQCKRLQAQVSDLEELRTTLEEELKKSRVEIEAGVRALSEKSAMVSRLSLLENSQKENASLKEQIEEFKQCECSLAKKVETLESRLRQMESNKTAFESRIRNLTTDLQNCRKEADSWKQRHTEALNALSRVGPEKPLTEEMETLKRQVVSLTTELENGKRQVEESATKHKLEVDNLSVTIRQLRILAKSYKAKYLALSNEKRELSDKKPLSGETSEKQSSSNELETEITSLKQQLLAARHEIEKLKQGNSGQEKIVSTAPRTSVEPAVGSPSKGPSVLQAQMKQIESLNSLNKDLKNQLETLANRYKEAQDELVEARTNVEECHTKMTTLQTEKDAKEEELRFRLNSVTSMVTKKDAELNKSKSQVENLKIQLDSCSSKVQKLEAALENCRKKNDRTPAAGDQGESEMLEPITGSSALPMSSSSSVVSQFGSEASMLLAPASNQNLTSGAASEDSVINVGESAASLAHGSISSAAKNSDGLADVLRTAKKQVSVSTTFEQPLSAESSSGKDILTKPTTTLPDNFGKIQSPVKIQKGATAILSTNKGNFSSSLYATNKAQQSSTISQSSGTVFSPPVTTATQLNKPAQHNVISGSGDGLNVISSSGASNSSDLSSNCASLSTPQKSIAFSNAVRKRPILAPSDQLSSAENGSDLQETVKRQRISPSEQVSTSGRFLQQSSESSLPKDKGVTLEDDGADQEQQESVETTTNPENDAANSDCIENDSAKSTNVQRSTDESREAASGGNQIEEEGEEEGYPEEIDGEGGDEEAPEDDDPVREEEYLDEALGEGGEEEYEDEMEEDEDYEEEEDYEGVEEEVPDVRGHRPLLIAPRSVRKQQQRPVDDEEVIVIEDDDEDDEVSHSQSPADQSTDEADEGPRVPVYCPDTSDEPSRAHLDNNDAHDSAEGSDHLELQQSRKILETSRVAGLKASDTGNADSEVSAVPSDAMELSRADTTANSRLAAEGTFEEEKLKHLVSLIRQKIDTLSTIRVIFDCWVVSVNMDADSRGASSTVSPAIGQDSEHSVKLVEEDGGNEVADEELASKPSTGVKTGQTDDETAVFEPSTSVDSRQRRMRILYPDVDEPSSSSVDRLRIQQHQVRGRGGWAYRSRRGHMRSRP</sequence>
<keyword evidence="1" id="KW-0175">Coiled coil</keyword>
<feature type="coiled-coil region" evidence="1">
    <location>
        <begin position="1081"/>
        <end position="1167"/>
    </location>
</feature>
<feature type="coiled-coil region" evidence="1">
    <location>
        <begin position="775"/>
        <end position="890"/>
    </location>
</feature>
<dbReference type="PANTHER" id="PTHR18898:SF2">
    <property type="entry name" value="NUCLEOPROTEIN TPR"/>
    <property type="match status" value="1"/>
</dbReference>
<dbReference type="GO" id="GO:0017056">
    <property type="term" value="F:structural constituent of nuclear pore"/>
    <property type="evidence" value="ECO:0007669"/>
    <property type="project" value="TreeGrafter"/>
</dbReference>
<feature type="compositionally biased region" description="Polar residues" evidence="2">
    <location>
        <begin position="1491"/>
        <end position="1501"/>
    </location>
</feature>
<feature type="region of interest" description="Disordered" evidence="2">
    <location>
        <begin position="1913"/>
        <end position="2183"/>
    </location>
</feature>
<dbReference type="Proteomes" id="UP000046393">
    <property type="component" value="Unplaced"/>
</dbReference>
<evidence type="ECO:0000313" key="4">
    <source>
        <dbReference type="WBParaSite" id="SMUV_0000838301-mRNA-1"/>
    </source>
</evidence>
<dbReference type="PANTHER" id="PTHR18898">
    <property type="entry name" value="NUCLEOPROTEIN TPR-RELATED"/>
    <property type="match status" value="1"/>
</dbReference>
<feature type="coiled-coil region" evidence="1">
    <location>
        <begin position="1200"/>
        <end position="1234"/>
    </location>
</feature>
<feature type="coiled-coil region" evidence="1">
    <location>
        <begin position="477"/>
        <end position="567"/>
    </location>
</feature>
<feature type="compositionally biased region" description="Polar residues" evidence="2">
    <location>
        <begin position="1936"/>
        <end position="1956"/>
    </location>
</feature>
<feature type="compositionally biased region" description="Acidic residues" evidence="2">
    <location>
        <begin position="2021"/>
        <end position="2091"/>
    </location>
</feature>
<feature type="compositionally biased region" description="Basic residues" evidence="2">
    <location>
        <begin position="2380"/>
        <end position="2390"/>
    </location>
</feature>
<feature type="region of interest" description="Disordered" evidence="2">
    <location>
        <begin position="2303"/>
        <end position="2345"/>
    </location>
</feature>
<feature type="region of interest" description="Disordered" evidence="2">
    <location>
        <begin position="1520"/>
        <end position="1549"/>
    </location>
</feature>
<evidence type="ECO:0000256" key="1">
    <source>
        <dbReference type="SAM" id="Coils"/>
    </source>
</evidence>
<feature type="coiled-coil region" evidence="1">
    <location>
        <begin position="289"/>
        <end position="429"/>
    </location>
</feature>
<feature type="compositionally biased region" description="Basic and acidic residues" evidence="2">
    <location>
        <begin position="9"/>
        <end position="31"/>
    </location>
</feature>
<feature type="region of interest" description="Disordered" evidence="2">
    <location>
        <begin position="2369"/>
        <end position="2390"/>
    </location>
</feature>
<accession>A0A0N5AU60</accession>
<name>A0A0N5AU60_9BILA</name>
<dbReference type="GO" id="GO:1901673">
    <property type="term" value="P:regulation of mitotic spindle assembly"/>
    <property type="evidence" value="ECO:0007669"/>
    <property type="project" value="TreeGrafter"/>
</dbReference>
<feature type="coiled-coil region" evidence="1">
    <location>
        <begin position="1552"/>
        <end position="1667"/>
    </location>
</feature>
<feature type="region of interest" description="Disordered" evidence="2">
    <location>
        <begin position="1"/>
        <end position="31"/>
    </location>
</feature>
<protein>
    <submittedName>
        <fullName evidence="4">TMF_TATA_bd domain-containing protein</fullName>
    </submittedName>
</protein>
<feature type="coiled-coil region" evidence="1">
    <location>
        <begin position="629"/>
        <end position="714"/>
    </location>
</feature>
<feature type="region of interest" description="Disordered" evidence="2">
    <location>
        <begin position="1769"/>
        <end position="1790"/>
    </location>
</feature>
<dbReference type="WBParaSite" id="SMUV_0000838301-mRNA-1">
    <property type="protein sequence ID" value="SMUV_0000838301-mRNA-1"/>
    <property type="gene ID" value="SMUV_0000838301"/>
</dbReference>